<name>A0A2T1C7N7_9CYAN</name>
<dbReference type="RefSeq" id="WP_106287504.1">
    <property type="nucleotide sequence ID" value="NZ_CAWNTC010000200.1"/>
</dbReference>
<keyword evidence="2" id="KW-1185">Reference proteome</keyword>
<accession>A0A2T1C7N7</accession>
<organism evidence="1 2">
    <name type="scientific">Merismopedia glauca CCAP 1448/3</name>
    <dbReference type="NCBI Taxonomy" id="1296344"/>
    <lineage>
        <taxon>Bacteria</taxon>
        <taxon>Bacillati</taxon>
        <taxon>Cyanobacteriota</taxon>
        <taxon>Cyanophyceae</taxon>
        <taxon>Synechococcales</taxon>
        <taxon>Merismopediaceae</taxon>
        <taxon>Merismopedia</taxon>
    </lineage>
</organism>
<evidence type="ECO:0000313" key="1">
    <source>
        <dbReference type="EMBL" id="PSB04271.1"/>
    </source>
</evidence>
<reference evidence="1 2" key="2">
    <citation type="submission" date="2018-03" db="EMBL/GenBank/DDBJ databases">
        <title>The ancient ancestry and fast evolution of plastids.</title>
        <authorList>
            <person name="Moore K.R."/>
            <person name="Magnabosco C."/>
            <person name="Momper L."/>
            <person name="Gold D.A."/>
            <person name="Bosak T."/>
            <person name="Fournier G.P."/>
        </authorList>
    </citation>
    <scope>NUCLEOTIDE SEQUENCE [LARGE SCALE GENOMIC DNA]</scope>
    <source>
        <strain evidence="1 2">CCAP 1448/3</strain>
    </source>
</reference>
<gene>
    <name evidence="1" type="ORF">C7B64_04740</name>
</gene>
<dbReference type="AlphaFoldDB" id="A0A2T1C7N7"/>
<proteinExistence type="predicted"/>
<dbReference type="EMBL" id="PVWJ01000015">
    <property type="protein sequence ID" value="PSB04271.1"/>
    <property type="molecule type" value="Genomic_DNA"/>
</dbReference>
<dbReference type="Gene3D" id="3.30.420.610">
    <property type="entry name" value="LOTUS domain-like"/>
    <property type="match status" value="1"/>
</dbReference>
<sequence length="264" mass="30275">MDKNDSDLIDEVLKKIGKNILIFQQIEKGLKILIPFIHPNAGAKGMDSLRKYREGVKSQTLGNLIKSFLDCVDYDPEYFAEGLKNIVANRNQLVHGLGEFKNLNLLDTQEGCRKYISYLDSQHQEAVEFYKDIKLYVGVLLYFLQENYAESNRDFNLLYERVKSILPSDVEYINLSNPSDTIWKNTKIVELLRLAEIHTVKINNMTSLNLAEQFIKNQAPECTPKKYGIKTLKGVLKASGLFEIIETKKNEKGSISILYRSKIT</sequence>
<evidence type="ECO:0000313" key="2">
    <source>
        <dbReference type="Proteomes" id="UP000238762"/>
    </source>
</evidence>
<dbReference type="InterPro" id="IPR041966">
    <property type="entry name" value="LOTUS-like"/>
</dbReference>
<reference evidence="1 2" key="1">
    <citation type="submission" date="2018-02" db="EMBL/GenBank/DDBJ databases">
        <authorList>
            <person name="Cohen D.B."/>
            <person name="Kent A.D."/>
        </authorList>
    </citation>
    <scope>NUCLEOTIDE SEQUENCE [LARGE SCALE GENOMIC DNA]</scope>
    <source>
        <strain evidence="1 2">CCAP 1448/3</strain>
    </source>
</reference>
<dbReference type="Proteomes" id="UP000238762">
    <property type="component" value="Unassembled WGS sequence"/>
</dbReference>
<protein>
    <submittedName>
        <fullName evidence="1">Uncharacterized protein</fullName>
    </submittedName>
</protein>
<dbReference type="OrthoDB" id="571278at2"/>
<comment type="caution">
    <text evidence="1">The sequence shown here is derived from an EMBL/GenBank/DDBJ whole genome shotgun (WGS) entry which is preliminary data.</text>
</comment>